<dbReference type="RefSeq" id="WP_246016989.1">
    <property type="nucleotide sequence ID" value="NZ_RBKT01000001.1"/>
</dbReference>
<evidence type="ECO:0000313" key="6">
    <source>
        <dbReference type="Proteomes" id="UP000277671"/>
    </source>
</evidence>
<dbReference type="Pfam" id="PF00005">
    <property type="entry name" value="ABC_tran"/>
    <property type="match status" value="1"/>
</dbReference>
<evidence type="ECO:0000313" key="5">
    <source>
        <dbReference type="EMBL" id="RKR88204.1"/>
    </source>
</evidence>
<keyword evidence="3 5" id="KW-0067">ATP-binding</keyword>
<dbReference type="GO" id="GO:0016887">
    <property type="term" value="F:ATP hydrolysis activity"/>
    <property type="evidence" value="ECO:0007669"/>
    <property type="project" value="InterPro"/>
</dbReference>
<dbReference type="InterPro" id="IPR013611">
    <property type="entry name" value="Transp-assoc_OB_typ2"/>
</dbReference>
<feature type="domain" description="ABC transporter" evidence="4">
    <location>
        <begin position="4"/>
        <end position="235"/>
    </location>
</feature>
<dbReference type="SUPFAM" id="SSF52540">
    <property type="entry name" value="P-loop containing nucleoside triphosphate hydrolases"/>
    <property type="match status" value="1"/>
</dbReference>
<dbReference type="InterPro" id="IPR047641">
    <property type="entry name" value="ABC_transpr_MalK/UgpC-like"/>
</dbReference>
<dbReference type="PROSITE" id="PS50893">
    <property type="entry name" value="ABC_TRANSPORTER_2"/>
    <property type="match status" value="1"/>
</dbReference>
<dbReference type="PANTHER" id="PTHR43875:SF1">
    <property type="entry name" value="OSMOPROTECTIVE COMPOUNDS UPTAKE ATP-BINDING PROTEIN GGTA"/>
    <property type="match status" value="1"/>
</dbReference>
<dbReference type="Gene3D" id="2.40.50.140">
    <property type="entry name" value="Nucleic acid-binding proteins"/>
    <property type="match status" value="1"/>
</dbReference>
<proteinExistence type="predicted"/>
<reference evidence="5 6" key="1">
    <citation type="submission" date="2018-10" db="EMBL/GenBank/DDBJ databases">
        <title>Sequencing the genomes of 1000 actinobacteria strains.</title>
        <authorList>
            <person name="Klenk H.-P."/>
        </authorList>
    </citation>
    <scope>NUCLEOTIDE SEQUENCE [LARGE SCALE GENOMIC DNA]</scope>
    <source>
        <strain evidence="5 6">DSM 45175</strain>
    </source>
</reference>
<dbReference type="InterPro" id="IPR003439">
    <property type="entry name" value="ABC_transporter-like_ATP-bd"/>
</dbReference>
<dbReference type="AlphaFoldDB" id="A0A495JIJ2"/>
<dbReference type="Gene3D" id="2.40.50.100">
    <property type="match status" value="1"/>
</dbReference>
<dbReference type="SMART" id="SM00382">
    <property type="entry name" value="AAA"/>
    <property type="match status" value="1"/>
</dbReference>
<comment type="caution">
    <text evidence="5">The sequence shown here is derived from an EMBL/GenBank/DDBJ whole genome shotgun (WGS) entry which is preliminary data.</text>
</comment>
<evidence type="ECO:0000256" key="3">
    <source>
        <dbReference type="ARBA" id="ARBA00022840"/>
    </source>
</evidence>
<dbReference type="PROSITE" id="PS00211">
    <property type="entry name" value="ABC_TRANSPORTER_1"/>
    <property type="match status" value="1"/>
</dbReference>
<protein>
    <submittedName>
        <fullName evidence="5">Carbohydrate ABC transporter ATP-binding protein (CUT1 family)</fullName>
    </submittedName>
</protein>
<dbReference type="Gene3D" id="3.40.50.300">
    <property type="entry name" value="P-loop containing nucleotide triphosphate hydrolases"/>
    <property type="match status" value="1"/>
</dbReference>
<keyword evidence="2" id="KW-0547">Nucleotide-binding</keyword>
<organism evidence="5 6">
    <name type="scientific">Micromonospora pisi</name>
    <dbReference type="NCBI Taxonomy" id="589240"/>
    <lineage>
        <taxon>Bacteria</taxon>
        <taxon>Bacillati</taxon>
        <taxon>Actinomycetota</taxon>
        <taxon>Actinomycetes</taxon>
        <taxon>Micromonosporales</taxon>
        <taxon>Micromonosporaceae</taxon>
        <taxon>Micromonospora</taxon>
    </lineage>
</organism>
<dbReference type="InterPro" id="IPR027417">
    <property type="entry name" value="P-loop_NTPase"/>
</dbReference>
<dbReference type="Proteomes" id="UP000277671">
    <property type="component" value="Unassembled WGS sequence"/>
</dbReference>
<keyword evidence="1" id="KW-0813">Transport</keyword>
<evidence type="ECO:0000256" key="1">
    <source>
        <dbReference type="ARBA" id="ARBA00022448"/>
    </source>
</evidence>
<dbReference type="InterPro" id="IPR003593">
    <property type="entry name" value="AAA+_ATPase"/>
</dbReference>
<gene>
    <name evidence="5" type="ORF">BDK92_2512</name>
</gene>
<dbReference type="PANTHER" id="PTHR43875">
    <property type="entry name" value="MALTODEXTRIN IMPORT ATP-BINDING PROTEIN MSMX"/>
    <property type="match status" value="1"/>
</dbReference>
<dbReference type="GO" id="GO:0055052">
    <property type="term" value="C:ATP-binding cassette (ABC) transporter complex, substrate-binding subunit-containing"/>
    <property type="evidence" value="ECO:0007669"/>
    <property type="project" value="TreeGrafter"/>
</dbReference>
<evidence type="ECO:0000259" key="4">
    <source>
        <dbReference type="PROSITE" id="PS50893"/>
    </source>
</evidence>
<accession>A0A495JIJ2</accession>
<dbReference type="GO" id="GO:0140359">
    <property type="term" value="F:ABC-type transporter activity"/>
    <property type="evidence" value="ECO:0007669"/>
    <property type="project" value="UniProtKB-ARBA"/>
</dbReference>
<dbReference type="GO" id="GO:0005524">
    <property type="term" value="F:ATP binding"/>
    <property type="evidence" value="ECO:0007669"/>
    <property type="project" value="UniProtKB-KW"/>
</dbReference>
<keyword evidence="6" id="KW-1185">Reference proteome</keyword>
<name>A0A495JIJ2_9ACTN</name>
<dbReference type="InterPro" id="IPR008995">
    <property type="entry name" value="Mo/tungstate-bd_C_term_dom"/>
</dbReference>
<dbReference type="SUPFAM" id="SSF50331">
    <property type="entry name" value="MOP-like"/>
    <property type="match status" value="1"/>
</dbReference>
<sequence length="449" mass="48847">MVAITLDRLTKIFDGGPMAVDDVSMEIGSGEFVALLGPTGCGKSTILRLVAGLEEPTSGRILFDGEPMENQTVRDRRVAMVFQDYALYPYLTVAQNIGFPLRLGAEPSGALAARVAEAAEQLGITHLLERRPGNLSGGQRQRVAMARAIVRRPQAFLLDEPLSNLDAGVRAELRTEITGLSRRLGVTTLYVTHDQVEAMTMADRVAVLRRGRVQQLGTPAEVYADPVSLFVAAFLGTPRPSLLQGAVYVDRERVLIDVGSQLLELPRDDPRLRTLVRRHTERVTLALRPEVLTPVRPGAEPGAVLRGNVRSVEHLGHEALVYVDIGAVPTSVVESRLEHPDTGQHLSELLADDPPTGHPFRHTLARMIPHQRTDSPPATARTEYGFYPVYEPESAQDQPPVADLVVRVPALTPPRPGAPMALAVDLDRLLLFDRAGDRIRLDPSGAGPA</sequence>
<dbReference type="Pfam" id="PF08402">
    <property type="entry name" value="TOBE_2"/>
    <property type="match status" value="1"/>
</dbReference>
<evidence type="ECO:0000256" key="2">
    <source>
        <dbReference type="ARBA" id="ARBA00022741"/>
    </source>
</evidence>
<dbReference type="EMBL" id="RBKT01000001">
    <property type="protein sequence ID" value="RKR88204.1"/>
    <property type="molecule type" value="Genomic_DNA"/>
</dbReference>
<dbReference type="FunFam" id="3.40.50.300:FF:000042">
    <property type="entry name" value="Maltose/maltodextrin ABC transporter, ATP-binding protein"/>
    <property type="match status" value="1"/>
</dbReference>
<dbReference type="InterPro" id="IPR012340">
    <property type="entry name" value="NA-bd_OB-fold"/>
</dbReference>
<dbReference type="InterPro" id="IPR017871">
    <property type="entry name" value="ABC_transporter-like_CS"/>
</dbReference>